<dbReference type="Pfam" id="PF14223">
    <property type="entry name" value="Retrotran_gag_2"/>
    <property type="match status" value="1"/>
</dbReference>
<proteinExistence type="predicted"/>
<dbReference type="Proteomes" id="UP000326939">
    <property type="component" value="Chromosome 11"/>
</dbReference>
<keyword evidence="2" id="KW-1185">Reference proteome</keyword>
<dbReference type="PANTHER" id="PTHR35317:SF35">
    <property type="entry name" value="DUF4219 DOMAIN-CONTAINING PROTEIN"/>
    <property type="match status" value="1"/>
</dbReference>
<protein>
    <recommendedName>
        <fullName evidence="3">DUF4219 domain-containing protein</fullName>
    </recommendedName>
</protein>
<sequence length="162" mass="18560">MATINSLQSIPVPLPIFDGTDYDLWEKKMITLFNSQNLGDIVNEPQNTSILNEAQRKKLKVKDASALYLIQQSLAQNVFRRITKASTAKDAWDMLRDEFHGDPKSILLENDSIVTVMEESKHLAILLVAELMVFLEAYKKRLSSYKEDSIKSVFHFKLNIRS</sequence>
<name>A0A5N5KTR1_9ROSI</name>
<dbReference type="EMBL" id="VDCV01000011">
    <property type="protein sequence ID" value="KAB5533774.1"/>
    <property type="molecule type" value="Genomic_DNA"/>
</dbReference>
<gene>
    <name evidence="1" type="ORF">DKX38_016860</name>
</gene>
<comment type="caution">
    <text evidence="1">The sequence shown here is derived from an EMBL/GenBank/DDBJ whole genome shotgun (WGS) entry which is preliminary data.</text>
</comment>
<accession>A0A5N5KTR1</accession>
<evidence type="ECO:0000313" key="2">
    <source>
        <dbReference type="Proteomes" id="UP000326939"/>
    </source>
</evidence>
<organism evidence="1 2">
    <name type="scientific">Salix brachista</name>
    <dbReference type="NCBI Taxonomy" id="2182728"/>
    <lineage>
        <taxon>Eukaryota</taxon>
        <taxon>Viridiplantae</taxon>
        <taxon>Streptophyta</taxon>
        <taxon>Embryophyta</taxon>
        <taxon>Tracheophyta</taxon>
        <taxon>Spermatophyta</taxon>
        <taxon>Magnoliopsida</taxon>
        <taxon>eudicotyledons</taxon>
        <taxon>Gunneridae</taxon>
        <taxon>Pentapetalae</taxon>
        <taxon>rosids</taxon>
        <taxon>fabids</taxon>
        <taxon>Malpighiales</taxon>
        <taxon>Salicaceae</taxon>
        <taxon>Saliceae</taxon>
        <taxon>Salix</taxon>
    </lineage>
</organism>
<dbReference type="AlphaFoldDB" id="A0A5N5KTR1"/>
<evidence type="ECO:0008006" key="3">
    <source>
        <dbReference type="Google" id="ProtNLM"/>
    </source>
</evidence>
<dbReference type="PANTHER" id="PTHR35317">
    <property type="entry name" value="OS04G0629600 PROTEIN"/>
    <property type="match status" value="1"/>
</dbReference>
<reference evidence="2" key="1">
    <citation type="journal article" date="2019" name="Gigascience">
        <title>De novo genome assembly of the endangered Acer yangbiense, a plant species with extremely small populations endemic to Yunnan Province, China.</title>
        <authorList>
            <person name="Yang J."/>
            <person name="Wariss H.M."/>
            <person name="Tao L."/>
            <person name="Zhang R."/>
            <person name="Yun Q."/>
            <person name="Hollingsworth P."/>
            <person name="Dao Z."/>
            <person name="Luo G."/>
            <person name="Guo H."/>
            <person name="Ma Y."/>
            <person name="Sun W."/>
        </authorList>
    </citation>
    <scope>NUCLEOTIDE SEQUENCE [LARGE SCALE GENOMIC DNA]</scope>
    <source>
        <strain evidence="2">cv. br00</strain>
    </source>
</reference>
<evidence type="ECO:0000313" key="1">
    <source>
        <dbReference type="EMBL" id="KAB5533774.1"/>
    </source>
</evidence>